<sequence length="149" mass="17060">MVHNPVYNPTYTMSYDMPLGVRITDLPYFRVYSAGGGGGEHLERRKPQWSRVWTEDEESFLRDNVIDGTMTLREASIATGHTYDATRGKLKRMGRAGRNMEERRERTAEILRMYGDGQTPAQIAPQVELSVRSIQAIVHGQYWRVPNDA</sequence>
<gene>
    <name evidence="1" type="ORF">MM415B05666_0009</name>
</gene>
<organism evidence="1">
    <name type="scientific">viral metagenome</name>
    <dbReference type="NCBI Taxonomy" id="1070528"/>
    <lineage>
        <taxon>unclassified sequences</taxon>
        <taxon>metagenomes</taxon>
        <taxon>organismal metagenomes</taxon>
    </lineage>
</organism>
<accession>A0A6M3LTH9</accession>
<protein>
    <submittedName>
        <fullName evidence="1">Uncharacterized protein</fullName>
    </submittedName>
</protein>
<evidence type="ECO:0000313" key="1">
    <source>
        <dbReference type="EMBL" id="QJA98123.1"/>
    </source>
</evidence>
<reference evidence="1" key="1">
    <citation type="submission" date="2020-03" db="EMBL/GenBank/DDBJ databases">
        <title>The deep terrestrial virosphere.</title>
        <authorList>
            <person name="Holmfeldt K."/>
            <person name="Nilsson E."/>
            <person name="Simone D."/>
            <person name="Lopez-Fernandez M."/>
            <person name="Wu X."/>
            <person name="de Brujin I."/>
            <person name="Lundin D."/>
            <person name="Andersson A."/>
            <person name="Bertilsson S."/>
            <person name="Dopson M."/>
        </authorList>
    </citation>
    <scope>NUCLEOTIDE SEQUENCE</scope>
    <source>
        <strain evidence="1">MM415B05666</strain>
    </source>
</reference>
<dbReference type="AlphaFoldDB" id="A0A6M3LTH9"/>
<proteinExistence type="predicted"/>
<name>A0A6M3LTH9_9ZZZZ</name>
<dbReference type="EMBL" id="MT143554">
    <property type="protein sequence ID" value="QJA98123.1"/>
    <property type="molecule type" value="Genomic_DNA"/>
</dbReference>